<reference evidence="3 4" key="1">
    <citation type="journal article" date="2012" name="J. Bacteriol.">
        <title>Genome Sequence of Galbibacter marinum Type Strain ck-I2-15.</title>
        <authorList>
            <person name="Lai Q."/>
            <person name="Li C."/>
            <person name="Shao Z."/>
        </authorList>
    </citation>
    <scope>NUCLEOTIDE SEQUENCE [LARGE SCALE GENOMIC DNA]</scope>
    <source>
        <strain evidence="4">ck-I2-15</strain>
    </source>
</reference>
<keyword evidence="4" id="KW-1185">Reference proteome</keyword>
<feature type="chain" id="PRO_5003863321" evidence="2">
    <location>
        <begin position="22"/>
        <end position="271"/>
    </location>
</feature>
<comment type="caution">
    <text evidence="3">The sequence shown here is derived from an EMBL/GenBank/DDBJ whole genome shotgun (WGS) entry which is preliminary data.</text>
</comment>
<organism evidence="3 4">
    <name type="scientific">Galbibacter marinus</name>
    <dbReference type="NCBI Taxonomy" id="555500"/>
    <lineage>
        <taxon>Bacteria</taxon>
        <taxon>Pseudomonadati</taxon>
        <taxon>Bacteroidota</taxon>
        <taxon>Flavobacteriia</taxon>
        <taxon>Flavobacteriales</taxon>
        <taxon>Flavobacteriaceae</taxon>
        <taxon>Galbibacter</taxon>
    </lineage>
</organism>
<dbReference type="eggNOG" id="COG2885">
    <property type="taxonomic scope" value="Bacteria"/>
</dbReference>
<proteinExistence type="predicted"/>
<dbReference type="OrthoDB" id="9800869at2"/>
<dbReference type="EMBL" id="AMSG01000002">
    <property type="protein sequence ID" value="EKF56389.1"/>
    <property type="molecule type" value="Genomic_DNA"/>
</dbReference>
<keyword evidence="2" id="KW-0732">Signal</keyword>
<evidence type="ECO:0000256" key="1">
    <source>
        <dbReference type="SAM" id="MobiDB-lite"/>
    </source>
</evidence>
<protein>
    <submittedName>
        <fullName evidence="3">Uncharacterized protein</fullName>
    </submittedName>
</protein>
<evidence type="ECO:0000313" key="3">
    <source>
        <dbReference type="EMBL" id="EKF56389.1"/>
    </source>
</evidence>
<feature type="region of interest" description="Disordered" evidence="1">
    <location>
        <begin position="41"/>
        <end position="60"/>
    </location>
</feature>
<dbReference type="RefSeq" id="WP_008990408.1">
    <property type="nucleotide sequence ID" value="NZ_AMSG01000002.1"/>
</dbReference>
<gene>
    <name evidence="3" type="ORF">I215_02663</name>
</gene>
<feature type="signal peptide" evidence="2">
    <location>
        <begin position="1"/>
        <end position="21"/>
    </location>
</feature>
<evidence type="ECO:0000313" key="4">
    <source>
        <dbReference type="Proteomes" id="UP000007364"/>
    </source>
</evidence>
<dbReference type="Proteomes" id="UP000007364">
    <property type="component" value="Unassembled WGS sequence"/>
</dbReference>
<evidence type="ECO:0000256" key="2">
    <source>
        <dbReference type="SAM" id="SignalP"/>
    </source>
</evidence>
<name>K2PY85_9FLAO</name>
<dbReference type="STRING" id="555500.I215_02663"/>
<sequence>MKTKLLILCSIVFLTTTSTQAQFWKKIQQKVEDKAAEKVDKVLSGSEETSEQGAEASSKRETPYIEEVFTFEPGGTLIFEDQFIDAQKGLMPEYWKTSGNGSIVELDAYPGKWVMMGENSTFKLDTLIKVPENFTIEFDLITSSDKAEDIGSMNFGFAKDNSVRSTLLDAYNHGAVTSTKFHFHNQDITHSSKDMDAYHTLNFPFKSYSNTKIRVSIVVQGKEMRVYLDKSKVLDRTMFATGTSKFFYITAPFKYDKESRVFFGNFKMAAL</sequence>
<dbReference type="AlphaFoldDB" id="K2PY85"/>
<accession>K2PY85</accession>